<organism evidence="1 2">
    <name type="scientific">Nephila pilipes</name>
    <name type="common">Giant wood spider</name>
    <name type="synonym">Nephila maculata</name>
    <dbReference type="NCBI Taxonomy" id="299642"/>
    <lineage>
        <taxon>Eukaryota</taxon>
        <taxon>Metazoa</taxon>
        <taxon>Ecdysozoa</taxon>
        <taxon>Arthropoda</taxon>
        <taxon>Chelicerata</taxon>
        <taxon>Arachnida</taxon>
        <taxon>Araneae</taxon>
        <taxon>Araneomorphae</taxon>
        <taxon>Entelegynae</taxon>
        <taxon>Araneoidea</taxon>
        <taxon>Nephilidae</taxon>
        <taxon>Nephila</taxon>
    </lineage>
</organism>
<protein>
    <submittedName>
        <fullName evidence="1">Uncharacterized protein</fullName>
    </submittedName>
</protein>
<dbReference type="EMBL" id="BMAW01013654">
    <property type="protein sequence ID" value="GFT35170.1"/>
    <property type="molecule type" value="Genomic_DNA"/>
</dbReference>
<sequence>MNPGMIFNLLNTYVLFTPGDWVKEGPRNTSHFSQKDHPFNPLSEDGRIQSELTYPCRLLLYKLSSAHLRKSVFIGIEWAIFEILKAIVGCLLIPSAQAEVSSARNEITQNPGFLLSAGSTSPSSNHF</sequence>
<evidence type="ECO:0000313" key="1">
    <source>
        <dbReference type="EMBL" id="GFT35170.1"/>
    </source>
</evidence>
<name>A0A8X6NWW3_NEPPI</name>
<dbReference type="Proteomes" id="UP000887013">
    <property type="component" value="Unassembled WGS sequence"/>
</dbReference>
<proteinExistence type="predicted"/>
<keyword evidence="2" id="KW-1185">Reference proteome</keyword>
<dbReference type="AlphaFoldDB" id="A0A8X6NWW3"/>
<evidence type="ECO:0000313" key="2">
    <source>
        <dbReference type="Proteomes" id="UP000887013"/>
    </source>
</evidence>
<comment type="caution">
    <text evidence="1">The sequence shown here is derived from an EMBL/GenBank/DDBJ whole genome shotgun (WGS) entry which is preliminary data.</text>
</comment>
<gene>
    <name evidence="1" type="ORF">NPIL_328361</name>
</gene>
<accession>A0A8X6NWW3</accession>
<reference evidence="1" key="1">
    <citation type="submission" date="2020-08" db="EMBL/GenBank/DDBJ databases">
        <title>Multicomponent nature underlies the extraordinary mechanical properties of spider dragline silk.</title>
        <authorList>
            <person name="Kono N."/>
            <person name="Nakamura H."/>
            <person name="Mori M."/>
            <person name="Yoshida Y."/>
            <person name="Ohtoshi R."/>
            <person name="Malay A.D."/>
            <person name="Moran D.A.P."/>
            <person name="Tomita M."/>
            <person name="Numata K."/>
            <person name="Arakawa K."/>
        </authorList>
    </citation>
    <scope>NUCLEOTIDE SEQUENCE</scope>
</reference>